<sequence>MKPNKYSNITRGYGAGSMTRPEPAAQVKQDPKLSIWFSLATMTSLVLCLVAVIVVVRVVDGESITSWTVGPTVILTVLSNLITMLLSLMLTTSITIRWWREAQRGAGLSQLHQIWAVNRNPLFQPHKWR</sequence>
<protein>
    <submittedName>
        <fullName evidence="3">Uncharacterized protein</fullName>
    </submittedName>
</protein>
<evidence type="ECO:0000313" key="3">
    <source>
        <dbReference type="EMBL" id="ORY60032.1"/>
    </source>
</evidence>
<name>A0A1Y2DLB8_9PEZI</name>
<dbReference type="InterPro" id="IPR021514">
    <property type="entry name" value="DUF3176"/>
</dbReference>
<accession>A0A1Y2DLB8</accession>
<keyword evidence="2" id="KW-0472">Membrane</keyword>
<feature type="transmembrane region" description="Helical" evidence="2">
    <location>
        <begin position="35"/>
        <end position="56"/>
    </location>
</feature>
<keyword evidence="2" id="KW-0812">Transmembrane</keyword>
<feature type="transmembrane region" description="Helical" evidence="2">
    <location>
        <begin position="68"/>
        <end position="90"/>
    </location>
</feature>
<evidence type="ECO:0000313" key="4">
    <source>
        <dbReference type="Proteomes" id="UP000193689"/>
    </source>
</evidence>
<reference evidence="3 4" key="1">
    <citation type="submission" date="2016-07" db="EMBL/GenBank/DDBJ databases">
        <title>Pervasive Adenine N6-methylation of Active Genes in Fungi.</title>
        <authorList>
            <consortium name="DOE Joint Genome Institute"/>
            <person name="Mondo S.J."/>
            <person name="Dannebaum R.O."/>
            <person name="Kuo R.C."/>
            <person name="Labutti K."/>
            <person name="Haridas S."/>
            <person name="Kuo A."/>
            <person name="Salamov A."/>
            <person name="Ahrendt S.R."/>
            <person name="Lipzen A."/>
            <person name="Sullivan W."/>
            <person name="Andreopoulos W.B."/>
            <person name="Clum A."/>
            <person name="Lindquist E."/>
            <person name="Daum C."/>
            <person name="Ramamoorthy G.K."/>
            <person name="Gryganskyi A."/>
            <person name="Culley D."/>
            <person name="Magnuson J.K."/>
            <person name="James T.Y."/>
            <person name="O'Malley M.A."/>
            <person name="Stajich J.E."/>
            <person name="Spatafora J.W."/>
            <person name="Visel A."/>
            <person name="Grigoriev I.V."/>
        </authorList>
    </citation>
    <scope>NUCLEOTIDE SEQUENCE [LARGE SCALE GENOMIC DNA]</scope>
    <source>
        <strain evidence="3 4">CBS 129021</strain>
    </source>
</reference>
<proteinExistence type="predicted"/>
<organism evidence="3 4">
    <name type="scientific">Pseudomassariella vexata</name>
    <dbReference type="NCBI Taxonomy" id="1141098"/>
    <lineage>
        <taxon>Eukaryota</taxon>
        <taxon>Fungi</taxon>
        <taxon>Dikarya</taxon>
        <taxon>Ascomycota</taxon>
        <taxon>Pezizomycotina</taxon>
        <taxon>Sordariomycetes</taxon>
        <taxon>Xylariomycetidae</taxon>
        <taxon>Amphisphaeriales</taxon>
        <taxon>Pseudomassariaceae</taxon>
        <taxon>Pseudomassariella</taxon>
    </lineage>
</organism>
<evidence type="ECO:0000256" key="2">
    <source>
        <dbReference type="SAM" id="Phobius"/>
    </source>
</evidence>
<dbReference type="EMBL" id="MCFJ01000012">
    <property type="protein sequence ID" value="ORY60032.1"/>
    <property type="molecule type" value="Genomic_DNA"/>
</dbReference>
<gene>
    <name evidence="3" type="ORF">BCR38DRAFT_443729</name>
</gene>
<keyword evidence="4" id="KW-1185">Reference proteome</keyword>
<dbReference type="GeneID" id="63777111"/>
<dbReference type="Proteomes" id="UP000193689">
    <property type="component" value="Unassembled WGS sequence"/>
</dbReference>
<evidence type="ECO:0000256" key="1">
    <source>
        <dbReference type="SAM" id="MobiDB-lite"/>
    </source>
</evidence>
<comment type="caution">
    <text evidence="3">The sequence shown here is derived from an EMBL/GenBank/DDBJ whole genome shotgun (WGS) entry which is preliminary data.</text>
</comment>
<dbReference type="Pfam" id="PF11374">
    <property type="entry name" value="DUF3176"/>
    <property type="match status" value="1"/>
</dbReference>
<feature type="compositionally biased region" description="Polar residues" evidence="1">
    <location>
        <begin position="1"/>
        <end position="10"/>
    </location>
</feature>
<dbReference type="InParanoid" id="A0A1Y2DLB8"/>
<feature type="region of interest" description="Disordered" evidence="1">
    <location>
        <begin position="1"/>
        <end position="23"/>
    </location>
</feature>
<dbReference type="RefSeq" id="XP_040712466.1">
    <property type="nucleotide sequence ID" value="XM_040860899.1"/>
</dbReference>
<dbReference type="AlphaFoldDB" id="A0A1Y2DLB8"/>
<keyword evidence="2" id="KW-1133">Transmembrane helix</keyword>